<comment type="caution">
    <text evidence="12">The sequence shown here is derived from an EMBL/GenBank/DDBJ whole genome shotgun (WGS) entry which is preliminary data.</text>
</comment>
<comment type="subcellular location">
    <subcellularLocation>
        <location evidence="1">Membrane</location>
        <topology evidence="1">Multi-pass membrane protein</topology>
    </subcellularLocation>
</comment>
<evidence type="ECO:0000256" key="7">
    <source>
        <dbReference type="ARBA" id="ARBA00023136"/>
    </source>
</evidence>
<gene>
    <name evidence="12" type="ORF">DL546_006521</name>
</gene>
<evidence type="ECO:0000256" key="3">
    <source>
        <dbReference type="ARBA" id="ARBA00022507"/>
    </source>
</evidence>
<feature type="region of interest" description="Disordered" evidence="10">
    <location>
        <begin position="463"/>
        <end position="492"/>
    </location>
</feature>
<feature type="transmembrane region" description="Helical" evidence="11">
    <location>
        <begin position="20"/>
        <end position="38"/>
    </location>
</feature>
<keyword evidence="3" id="KW-0589">Pheromone response</keyword>
<dbReference type="GO" id="GO:0005886">
    <property type="term" value="C:plasma membrane"/>
    <property type="evidence" value="ECO:0007669"/>
    <property type="project" value="TreeGrafter"/>
</dbReference>
<proteinExistence type="inferred from homology"/>
<keyword evidence="7 11" id="KW-0472">Membrane</keyword>
<comment type="similarity">
    <text evidence="2">Belongs to the G-protein coupled receptor 4 family.</text>
</comment>
<keyword evidence="9" id="KW-0807">Transducer</keyword>
<dbReference type="CDD" id="cd14966">
    <property type="entry name" value="7tmD_STE3"/>
    <property type="match status" value="1"/>
</dbReference>
<evidence type="ECO:0008006" key="14">
    <source>
        <dbReference type="Google" id="ProtNLM"/>
    </source>
</evidence>
<dbReference type="PANTHER" id="PTHR28097">
    <property type="entry name" value="PHEROMONE A FACTOR RECEPTOR"/>
    <property type="match status" value="1"/>
</dbReference>
<evidence type="ECO:0000256" key="5">
    <source>
        <dbReference type="ARBA" id="ARBA00022989"/>
    </source>
</evidence>
<accession>A0A420Y6V6</accession>
<reference evidence="12 13" key="1">
    <citation type="submission" date="2018-08" db="EMBL/GenBank/DDBJ databases">
        <title>Draft genome of the lignicolous fungus Coniochaeta pulveracea.</title>
        <authorList>
            <person name="Borstlap C.J."/>
            <person name="De Witt R.N."/>
            <person name="Botha A."/>
            <person name="Volschenk H."/>
        </authorList>
    </citation>
    <scope>NUCLEOTIDE SEQUENCE [LARGE SCALE GENOMIC DNA]</scope>
    <source>
        <strain evidence="12 13">CAB683</strain>
    </source>
</reference>
<feature type="transmembrane region" description="Helical" evidence="11">
    <location>
        <begin position="230"/>
        <end position="250"/>
    </location>
</feature>
<dbReference type="OrthoDB" id="2874149at2759"/>
<keyword evidence="5 11" id="KW-1133">Transmembrane helix</keyword>
<keyword evidence="6" id="KW-0297">G-protein coupled receptor</keyword>
<feature type="transmembrane region" description="Helical" evidence="11">
    <location>
        <begin position="91"/>
        <end position="113"/>
    </location>
</feature>
<evidence type="ECO:0000313" key="13">
    <source>
        <dbReference type="Proteomes" id="UP000275385"/>
    </source>
</evidence>
<evidence type="ECO:0000256" key="9">
    <source>
        <dbReference type="ARBA" id="ARBA00023224"/>
    </source>
</evidence>
<sequence>MTIVQSSGLEPPYTSSAMQLNLFFRVFLGIVANICAWVPMRILWKNGEFAASMLCVVTMILNLFYVVNALIWRNDGQHDWFPGYGWCDLQMYTMLPIETFYAACFFTIMRNMATKVGMMRATTLSANEKRSRNIREALIIFPVPLIQAILTYFVLAERYTVSTLIGCGNLYHKSWPYLVFFNIPTPVFTVMAVFYAILTWVRFRQVEKTTSVARNASRAHQRHQRMRRKLYLLALVILVPYFPIEMLFLYSNIMNGLHDLQPYNFVKTHSSPGFTRITYHTYAETDFVEMNHNYIAILTVIPIFWFFGVTKEAVNTYRVYGLALGLGKWFPKLHDEYDPDRTSTAASTKSMGWGAQLGSLLKSKTTSSKERKDSILPITEQISHNSDTTTTTLDSDMIKPATPVPSINPWPDASARDPASDQPKPSTTSHRNPFIFRTNLASPFPFMRRDPSPSSAAVQLTEYNPTSLPHPRPGSDTNELIRPETTESTQQWSGVGDLPQAKIRTHVWSQDDSFAPNHLRKPSEAESEIGLAVGGGDVVRVDTTIERKESL</sequence>
<evidence type="ECO:0000256" key="2">
    <source>
        <dbReference type="ARBA" id="ARBA00011085"/>
    </source>
</evidence>
<dbReference type="GO" id="GO:0000750">
    <property type="term" value="P:pheromone-dependent signal transduction involved in conjugation with cellular fusion"/>
    <property type="evidence" value="ECO:0007669"/>
    <property type="project" value="TreeGrafter"/>
</dbReference>
<keyword evidence="13" id="KW-1185">Reference proteome</keyword>
<organism evidence="12 13">
    <name type="scientific">Coniochaeta pulveracea</name>
    <dbReference type="NCBI Taxonomy" id="177199"/>
    <lineage>
        <taxon>Eukaryota</taxon>
        <taxon>Fungi</taxon>
        <taxon>Dikarya</taxon>
        <taxon>Ascomycota</taxon>
        <taxon>Pezizomycotina</taxon>
        <taxon>Sordariomycetes</taxon>
        <taxon>Sordariomycetidae</taxon>
        <taxon>Coniochaetales</taxon>
        <taxon>Coniochaetaceae</taxon>
        <taxon>Coniochaeta</taxon>
    </lineage>
</organism>
<name>A0A420Y6V6_9PEZI</name>
<feature type="transmembrane region" description="Helical" evidence="11">
    <location>
        <begin position="50"/>
        <end position="71"/>
    </location>
</feature>
<evidence type="ECO:0000313" key="12">
    <source>
        <dbReference type="EMBL" id="RKU43601.1"/>
    </source>
</evidence>
<evidence type="ECO:0000256" key="4">
    <source>
        <dbReference type="ARBA" id="ARBA00022692"/>
    </source>
</evidence>
<dbReference type="EMBL" id="QVQW01000041">
    <property type="protein sequence ID" value="RKU43601.1"/>
    <property type="molecule type" value="Genomic_DNA"/>
</dbReference>
<keyword evidence="8" id="KW-0675">Receptor</keyword>
<feature type="region of interest" description="Disordered" evidence="10">
    <location>
        <begin position="364"/>
        <end position="435"/>
    </location>
</feature>
<evidence type="ECO:0000256" key="8">
    <source>
        <dbReference type="ARBA" id="ARBA00023170"/>
    </source>
</evidence>
<dbReference type="InterPro" id="IPR001499">
    <property type="entry name" value="GPCR_STE3"/>
</dbReference>
<dbReference type="Pfam" id="PF02076">
    <property type="entry name" value="STE3"/>
    <property type="match status" value="1"/>
</dbReference>
<dbReference type="GO" id="GO:0004932">
    <property type="term" value="F:mating-type factor pheromone receptor activity"/>
    <property type="evidence" value="ECO:0007669"/>
    <property type="project" value="InterPro"/>
</dbReference>
<feature type="transmembrane region" description="Helical" evidence="11">
    <location>
        <begin position="292"/>
        <end position="310"/>
    </location>
</feature>
<evidence type="ECO:0000256" key="1">
    <source>
        <dbReference type="ARBA" id="ARBA00004141"/>
    </source>
</evidence>
<evidence type="ECO:0000256" key="6">
    <source>
        <dbReference type="ARBA" id="ARBA00023040"/>
    </source>
</evidence>
<protein>
    <recommendedName>
        <fullName evidence="14">A-factor receptor</fullName>
    </recommendedName>
</protein>
<dbReference type="PANTHER" id="PTHR28097:SF1">
    <property type="entry name" value="PHEROMONE A FACTOR RECEPTOR"/>
    <property type="match status" value="1"/>
</dbReference>
<dbReference type="Proteomes" id="UP000275385">
    <property type="component" value="Unassembled WGS sequence"/>
</dbReference>
<evidence type="ECO:0000256" key="10">
    <source>
        <dbReference type="SAM" id="MobiDB-lite"/>
    </source>
</evidence>
<feature type="transmembrane region" description="Helical" evidence="11">
    <location>
        <begin position="134"/>
        <end position="155"/>
    </location>
</feature>
<feature type="transmembrane region" description="Helical" evidence="11">
    <location>
        <begin position="175"/>
        <end position="198"/>
    </location>
</feature>
<keyword evidence="4 11" id="KW-0812">Transmembrane</keyword>
<dbReference type="STRING" id="177199.A0A420Y6V6"/>
<evidence type="ECO:0000256" key="11">
    <source>
        <dbReference type="SAM" id="Phobius"/>
    </source>
</evidence>
<dbReference type="AlphaFoldDB" id="A0A420Y6V6"/>